<gene>
    <name evidence="3" type="ORF">SAMN06297280_0097</name>
</gene>
<dbReference type="RefSeq" id="WP_170949050.1">
    <property type="nucleotide sequence ID" value="NZ_OBEB01000010.1"/>
</dbReference>
<proteinExistence type="predicted"/>
<dbReference type="Proteomes" id="UP000219353">
    <property type="component" value="Unassembled WGS sequence"/>
</dbReference>
<dbReference type="Pfam" id="PF00497">
    <property type="entry name" value="SBP_bac_3"/>
    <property type="match status" value="1"/>
</dbReference>
<sequence length="250" mass="28462">MKWTGYYCCALVWALVIASEAHAVPTGYHFYTEHLPPYSYMQDDRVTGINAELVSTLCQRLELSCTISILPWRRAFGQAQREQNSGVFSTTRAEDREALFKWVGPIATDHGYVFRLRDRTEINPTNLEQAKNYVLAVSRGGRLETYFQHHGFSYDTNMMGFSTRTEPIPLFLAKKIDLLAGSKRALASWMNEHNMPADTAEPLFRLNNVGEHYLALNLQFPATVATKLQSELDKMRQSGELAALIERYQG</sequence>
<feature type="domain" description="Solute-binding protein family 3/N-terminal" evidence="2">
    <location>
        <begin position="33"/>
        <end position="249"/>
    </location>
</feature>
<dbReference type="SUPFAM" id="SSF53850">
    <property type="entry name" value="Periplasmic binding protein-like II"/>
    <property type="match status" value="1"/>
</dbReference>
<dbReference type="PANTHER" id="PTHR38834:SF3">
    <property type="entry name" value="SOLUTE-BINDING PROTEIN FAMILY 3_N-TERMINAL DOMAIN-CONTAINING PROTEIN"/>
    <property type="match status" value="1"/>
</dbReference>
<accession>A0A285JK59</accession>
<evidence type="ECO:0000256" key="1">
    <source>
        <dbReference type="SAM" id="SignalP"/>
    </source>
</evidence>
<evidence type="ECO:0000259" key="2">
    <source>
        <dbReference type="Pfam" id="PF00497"/>
    </source>
</evidence>
<dbReference type="Gene3D" id="3.40.190.10">
    <property type="entry name" value="Periplasmic binding protein-like II"/>
    <property type="match status" value="2"/>
</dbReference>
<protein>
    <submittedName>
        <fullName evidence="3">Amino acid ABC transporter substrate-binding protein, PAAT family</fullName>
    </submittedName>
</protein>
<feature type="signal peptide" evidence="1">
    <location>
        <begin position="1"/>
        <end position="23"/>
    </location>
</feature>
<organism evidence="3 4">
    <name type="scientific">Arsukibacterium tuosuense</name>
    <dbReference type="NCBI Taxonomy" id="1323745"/>
    <lineage>
        <taxon>Bacteria</taxon>
        <taxon>Pseudomonadati</taxon>
        <taxon>Pseudomonadota</taxon>
        <taxon>Gammaproteobacteria</taxon>
        <taxon>Chromatiales</taxon>
        <taxon>Chromatiaceae</taxon>
        <taxon>Arsukibacterium</taxon>
    </lineage>
</organism>
<feature type="chain" id="PRO_5012312360" evidence="1">
    <location>
        <begin position="24"/>
        <end position="250"/>
    </location>
</feature>
<keyword evidence="4" id="KW-1185">Reference proteome</keyword>
<name>A0A285JK59_9GAMM</name>
<dbReference type="EMBL" id="OBEB01000010">
    <property type="protein sequence ID" value="SNY60453.1"/>
    <property type="molecule type" value="Genomic_DNA"/>
</dbReference>
<dbReference type="AlphaFoldDB" id="A0A285JK59"/>
<dbReference type="InterPro" id="IPR001638">
    <property type="entry name" value="Solute-binding_3/MltF_N"/>
</dbReference>
<keyword evidence="1" id="KW-0732">Signal</keyword>
<evidence type="ECO:0000313" key="3">
    <source>
        <dbReference type="EMBL" id="SNY60453.1"/>
    </source>
</evidence>
<dbReference type="PANTHER" id="PTHR38834">
    <property type="entry name" value="PERIPLASMIC SUBSTRATE BINDING PROTEIN FAMILY 3"/>
    <property type="match status" value="1"/>
</dbReference>
<reference evidence="4" key="1">
    <citation type="submission" date="2017-09" db="EMBL/GenBank/DDBJ databases">
        <authorList>
            <person name="Varghese N."/>
            <person name="Submissions S."/>
        </authorList>
    </citation>
    <scope>NUCLEOTIDE SEQUENCE [LARGE SCALE GENOMIC DNA]</scope>
    <source>
        <strain evidence="4">CGMCC 1.12461</strain>
    </source>
</reference>
<evidence type="ECO:0000313" key="4">
    <source>
        <dbReference type="Proteomes" id="UP000219353"/>
    </source>
</evidence>